<evidence type="ECO:0000313" key="9">
    <source>
        <dbReference type="WBParaSite" id="TREG1_135480.1"/>
    </source>
</evidence>
<comment type="caution">
    <text evidence="5">Lacks conserved residue(s) required for the propagation of feature annotation.</text>
</comment>
<proteinExistence type="inferred from homology"/>
<keyword evidence="3 5" id="KW-0949">S-adenosyl-L-methionine</keyword>
<dbReference type="InterPro" id="IPR049561">
    <property type="entry name" value="NSUN5_7_fdxn-like"/>
</dbReference>
<dbReference type="Gene3D" id="3.30.70.1170">
    <property type="entry name" value="Sun protein, domain 3"/>
    <property type="match status" value="1"/>
</dbReference>
<reference evidence="9" key="2">
    <citation type="submission" date="2023-11" db="UniProtKB">
        <authorList>
            <consortium name="WormBaseParasite"/>
        </authorList>
    </citation>
    <scope>IDENTIFICATION</scope>
</reference>
<evidence type="ECO:0000256" key="4">
    <source>
        <dbReference type="ARBA" id="ARBA00022884"/>
    </source>
</evidence>
<feature type="binding site" evidence="5">
    <location>
        <position position="331"/>
    </location>
    <ligand>
        <name>S-adenosyl-L-methionine</name>
        <dbReference type="ChEBI" id="CHEBI:59789"/>
    </ligand>
</feature>
<dbReference type="InterPro" id="IPR029063">
    <property type="entry name" value="SAM-dependent_MTases_sf"/>
</dbReference>
<dbReference type="Gene3D" id="3.40.50.150">
    <property type="entry name" value="Vaccinia Virus protein VP39"/>
    <property type="match status" value="1"/>
</dbReference>
<keyword evidence="4 5" id="KW-0694">RNA-binding</keyword>
<dbReference type="GO" id="GO:0008173">
    <property type="term" value="F:RNA methyltransferase activity"/>
    <property type="evidence" value="ECO:0007669"/>
    <property type="project" value="InterPro"/>
</dbReference>
<dbReference type="InterPro" id="IPR023267">
    <property type="entry name" value="RCMT"/>
</dbReference>
<dbReference type="GO" id="GO:0070475">
    <property type="term" value="P:rRNA base methylation"/>
    <property type="evidence" value="ECO:0007669"/>
    <property type="project" value="TreeGrafter"/>
</dbReference>
<keyword evidence="1 5" id="KW-0489">Methyltransferase</keyword>
<sequence>MTSNFNCLYTEAAYLVCLVKGGVCRLKTGLYNNNFKYDLRKIYALASKTLNSYGNLLKTLQKANLQLSEKLHDILKGPKHSHRFLLGQLHEFTKDHLAVKKLRHAYKLVGKSPVVENKKQKNAKELLPCYARVNLLKTTLSSVLKHLEKSGFEHIEYSQSDISYRKFRKYVRRLKRNQFMLDYHLPHILLVFPSGTTLHELELYKSHCILIQDKASCFSAEILQPNPKADVIDACAAPGNKTLQLVSMLSNQATIFAIDRDPSRFRRLSDNLTSCGVDRLSVVYDISSSTTAKHQNNTQSSQPSVQAYLADFLSLDPYDPQFSNVQSILLDPSCSGSGLSFRQPDGQHFEELQNRKPAGCNHGDDDVYNEEYSSRLKRLSNLQALLLKHALNFPNVQRVVYSTCSIHPEENEAVVRENADRVSDKFHLETIWPNTSSNVSSDSVTTTATTSPAWKRRGLSDEKYQCESCIRSSEEDLTTGFFVALFVRRKADKSLKKGSSSQPLPPSTSTTITTKTRTIKRTPVNCQSSFTTADDDNNKAEKEEKSNDDKQEKTFTFKVRKKCRKMPD</sequence>
<feature type="compositionally biased region" description="Basic and acidic residues" evidence="6">
    <location>
        <begin position="536"/>
        <end position="552"/>
    </location>
</feature>
<dbReference type="PRINTS" id="PR02008">
    <property type="entry name" value="RCMTFAMILY"/>
</dbReference>
<evidence type="ECO:0000256" key="1">
    <source>
        <dbReference type="ARBA" id="ARBA00022603"/>
    </source>
</evidence>
<comment type="similarity">
    <text evidence="5">Belongs to the class I-like SAM-binding methyltransferase superfamily. RsmB/NOP family.</text>
</comment>
<dbReference type="GO" id="GO:0005730">
    <property type="term" value="C:nucleolus"/>
    <property type="evidence" value="ECO:0007669"/>
    <property type="project" value="TreeGrafter"/>
</dbReference>
<dbReference type="Proteomes" id="UP000050795">
    <property type="component" value="Unassembled WGS sequence"/>
</dbReference>
<evidence type="ECO:0000256" key="6">
    <source>
        <dbReference type="SAM" id="MobiDB-lite"/>
    </source>
</evidence>
<evidence type="ECO:0000313" key="8">
    <source>
        <dbReference type="Proteomes" id="UP000050795"/>
    </source>
</evidence>
<feature type="active site" description="Nucleophile" evidence="5">
    <location>
        <position position="404"/>
    </location>
</feature>
<name>A0AA85J9C1_TRIRE</name>
<feature type="region of interest" description="Disordered" evidence="6">
    <location>
        <begin position="523"/>
        <end position="552"/>
    </location>
</feature>
<evidence type="ECO:0000259" key="7">
    <source>
        <dbReference type="PROSITE" id="PS51686"/>
    </source>
</evidence>
<dbReference type="Pfam" id="PF21148">
    <property type="entry name" value="NSUN5_fdxn-like"/>
    <property type="match status" value="1"/>
</dbReference>
<dbReference type="PROSITE" id="PS51686">
    <property type="entry name" value="SAM_MT_RSMB_NOP"/>
    <property type="match status" value="1"/>
</dbReference>
<dbReference type="PANTHER" id="PTHR22807">
    <property type="entry name" value="NOP2 YEAST -RELATED NOL1/NOP2/FMU SUN DOMAIN-CONTAINING"/>
    <property type="match status" value="1"/>
</dbReference>
<dbReference type="AlphaFoldDB" id="A0AA85J9C1"/>
<dbReference type="InterPro" id="IPR001678">
    <property type="entry name" value="MeTrfase_RsmB-F_NOP2_dom"/>
</dbReference>
<feature type="binding site" evidence="5">
    <location>
        <begin position="235"/>
        <end position="241"/>
    </location>
    <ligand>
        <name>S-adenosyl-L-methionine</name>
        <dbReference type="ChEBI" id="CHEBI:59789"/>
    </ligand>
</feature>
<reference evidence="8" key="1">
    <citation type="submission" date="2022-06" db="EMBL/GenBank/DDBJ databases">
        <authorList>
            <person name="Berger JAMES D."/>
            <person name="Berger JAMES D."/>
        </authorList>
    </citation>
    <scope>NUCLEOTIDE SEQUENCE [LARGE SCALE GENOMIC DNA]</scope>
</reference>
<organism evidence="8 9">
    <name type="scientific">Trichobilharzia regenti</name>
    <name type="common">Nasal bird schistosome</name>
    <dbReference type="NCBI Taxonomy" id="157069"/>
    <lineage>
        <taxon>Eukaryota</taxon>
        <taxon>Metazoa</taxon>
        <taxon>Spiralia</taxon>
        <taxon>Lophotrochozoa</taxon>
        <taxon>Platyhelminthes</taxon>
        <taxon>Trematoda</taxon>
        <taxon>Digenea</taxon>
        <taxon>Strigeidida</taxon>
        <taxon>Schistosomatoidea</taxon>
        <taxon>Schistosomatidae</taxon>
        <taxon>Trichobilharzia</taxon>
    </lineage>
</organism>
<keyword evidence="8" id="KW-1185">Reference proteome</keyword>
<dbReference type="SUPFAM" id="SSF53335">
    <property type="entry name" value="S-adenosyl-L-methionine-dependent methyltransferases"/>
    <property type="match status" value="1"/>
</dbReference>
<feature type="domain" description="SAM-dependent MTase RsmB/NOP-type" evidence="7">
    <location>
        <begin position="119"/>
        <end position="489"/>
    </location>
</feature>
<feature type="binding site" evidence="5">
    <location>
        <position position="259"/>
    </location>
    <ligand>
        <name>S-adenosyl-L-methionine</name>
        <dbReference type="ChEBI" id="CHEBI:59789"/>
    </ligand>
</feature>
<dbReference type="PANTHER" id="PTHR22807:SF4">
    <property type="entry name" value="28S RRNA (CYTOSINE-C(5))-METHYLTRANSFERASE"/>
    <property type="match status" value="1"/>
</dbReference>
<protein>
    <recommendedName>
        <fullName evidence="7">SAM-dependent MTase RsmB/NOP-type domain-containing protein</fullName>
    </recommendedName>
</protein>
<dbReference type="Pfam" id="PF01189">
    <property type="entry name" value="Methyltr_RsmB-F"/>
    <property type="match status" value="1"/>
</dbReference>
<dbReference type="InterPro" id="IPR049560">
    <property type="entry name" value="MeTrfase_RsmB-F_NOP2_cat"/>
</dbReference>
<dbReference type="WBParaSite" id="TREG1_135480.1">
    <property type="protein sequence ID" value="TREG1_135480.1"/>
    <property type="gene ID" value="TREG1_135480"/>
</dbReference>
<evidence type="ECO:0000256" key="3">
    <source>
        <dbReference type="ARBA" id="ARBA00022691"/>
    </source>
</evidence>
<accession>A0AA85J9C1</accession>
<keyword evidence="2 5" id="KW-0808">Transferase</keyword>
<dbReference type="GO" id="GO:0003723">
    <property type="term" value="F:RNA binding"/>
    <property type="evidence" value="ECO:0007669"/>
    <property type="project" value="UniProtKB-UniRule"/>
</dbReference>
<evidence type="ECO:0000256" key="2">
    <source>
        <dbReference type="ARBA" id="ARBA00022679"/>
    </source>
</evidence>
<evidence type="ECO:0000256" key="5">
    <source>
        <dbReference type="PROSITE-ProRule" id="PRU01023"/>
    </source>
</evidence>